<feature type="domain" description="Methyltransferase type 12" evidence="1">
    <location>
        <begin position="57"/>
        <end position="145"/>
    </location>
</feature>
<organism evidence="2 3">
    <name type="scientific">Umezawaea tangerina</name>
    <dbReference type="NCBI Taxonomy" id="84725"/>
    <lineage>
        <taxon>Bacteria</taxon>
        <taxon>Bacillati</taxon>
        <taxon>Actinomycetota</taxon>
        <taxon>Actinomycetes</taxon>
        <taxon>Pseudonocardiales</taxon>
        <taxon>Pseudonocardiaceae</taxon>
        <taxon>Umezawaea</taxon>
    </lineage>
</organism>
<dbReference type="Proteomes" id="UP000239494">
    <property type="component" value="Unassembled WGS sequence"/>
</dbReference>
<dbReference type="InterPro" id="IPR029063">
    <property type="entry name" value="SAM-dependent_MTases_sf"/>
</dbReference>
<dbReference type="SUPFAM" id="SSF53335">
    <property type="entry name" value="S-adenosyl-L-methionine-dependent methyltransferases"/>
    <property type="match status" value="1"/>
</dbReference>
<dbReference type="PANTHER" id="PTHR43591">
    <property type="entry name" value="METHYLTRANSFERASE"/>
    <property type="match status" value="1"/>
</dbReference>
<dbReference type="OrthoDB" id="3469983at2"/>
<keyword evidence="2" id="KW-0808">Transferase</keyword>
<gene>
    <name evidence="2" type="ORF">CLV43_111286</name>
</gene>
<dbReference type="GO" id="GO:0008168">
    <property type="term" value="F:methyltransferase activity"/>
    <property type="evidence" value="ECO:0007669"/>
    <property type="project" value="UniProtKB-KW"/>
</dbReference>
<comment type="caution">
    <text evidence="2">The sequence shown here is derived from an EMBL/GenBank/DDBJ whole genome shotgun (WGS) entry which is preliminary data.</text>
</comment>
<dbReference type="CDD" id="cd02440">
    <property type="entry name" value="AdoMet_MTases"/>
    <property type="match status" value="1"/>
</dbReference>
<dbReference type="EMBL" id="PVTF01000011">
    <property type="protein sequence ID" value="PRY36914.1"/>
    <property type="molecule type" value="Genomic_DNA"/>
</dbReference>
<evidence type="ECO:0000313" key="3">
    <source>
        <dbReference type="Proteomes" id="UP000239494"/>
    </source>
</evidence>
<dbReference type="Gene3D" id="3.40.50.150">
    <property type="entry name" value="Vaccinia Virus protein VP39"/>
    <property type="match status" value="1"/>
</dbReference>
<name>A0A2T0SU27_9PSEU</name>
<sequence length="275" mass="29243">MRSTDTAAPESADTGGYLFDNDAVDAAEQVRLLAAMLDGDTTAVLADLGIADDWRCLDLGAGAGTVSAWLADRLGASGHVTVVDEKPQHVVARDGMTVVAGDVNTTDLGRDRYDLIHARFLFMHLPRRERVLERAVAALKPGGVLVVTDCDASRRGDMLVVAPDPVAEVFTAFQDALTGIGVGNGMDPAWARRIPAAMRDAGLVDVSARVTNRLWAGGEAGMLLHDSISRQVEDGLLARGMDLAALTALREAMHDPDVWAYSWPVYTGVGVRPTP</sequence>
<dbReference type="Pfam" id="PF08242">
    <property type="entry name" value="Methyltransf_12"/>
    <property type="match status" value="1"/>
</dbReference>
<dbReference type="AlphaFoldDB" id="A0A2T0SU27"/>
<evidence type="ECO:0000259" key="1">
    <source>
        <dbReference type="Pfam" id="PF08242"/>
    </source>
</evidence>
<protein>
    <submittedName>
        <fullName evidence="2">Methyltransferase family protein</fullName>
    </submittedName>
</protein>
<dbReference type="GO" id="GO:0032259">
    <property type="term" value="P:methylation"/>
    <property type="evidence" value="ECO:0007669"/>
    <property type="project" value="UniProtKB-KW"/>
</dbReference>
<reference evidence="2 3" key="1">
    <citation type="submission" date="2018-03" db="EMBL/GenBank/DDBJ databases">
        <title>Genomic Encyclopedia of Archaeal and Bacterial Type Strains, Phase II (KMG-II): from individual species to whole genera.</title>
        <authorList>
            <person name="Goeker M."/>
        </authorList>
    </citation>
    <scope>NUCLEOTIDE SEQUENCE [LARGE SCALE GENOMIC DNA]</scope>
    <source>
        <strain evidence="2 3">DSM 44720</strain>
    </source>
</reference>
<dbReference type="RefSeq" id="WP_106192383.1">
    <property type="nucleotide sequence ID" value="NZ_PVTF01000011.1"/>
</dbReference>
<keyword evidence="3" id="KW-1185">Reference proteome</keyword>
<evidence type="ECO:0000313" key="2">
    <source>
        <dbReference type="EMBL" id="PRY36914.1"/>
    </source>
</evidence>
<accession>A0A2T0SU27</accession>
<proteinExistence type="predicted"/>
<dbReference type="InterPro" id="IPR013217">
    <property type="entry name" value="Methyltransf_12"/>
</dbReference>
<keyword evidence="2" id="KW-0489">Methyltransferase</keyword>